<evidence type="ECO:0000313" key="2">
    <source>
        <dbReference type="Proteomes" id="UP000664344"/>
    </source>
</evidence>
<gene>
    <name evidence="1" type="ORF">JYP53_16540</name>
</gene>
<sequence length="226" mass="25329">MSEPGGHGRDVETVVATLGECGWEADFVYQPFGRHLRTYQDLPSAAGVLTVPLSSVVDGYSTAAYVWYQNGAFYNASRVAPIETVEDLKGLKLVTFQDGIEILRLTERKDEFELLLEISNQTIHTRMLLMGRVDVILSDGGVVAAVAERIRGERRNGEAWPLENDEFVFSPIFTPTPYKMVFRDPGMAKAFDACFDRIRARGGIAGINAKFIDRYQSVLKFRYLGY</sequence>
<comment type="caution">
    <text evidence="1">The sequence shown here is derived from an EMBL/GenBank/DDBJ whole genome shotgun (WGS) entry which is preliminary data.</text>
</comment>
<dbReference type="Proteomes" id="UP000664344">
    <property type="component" value="Unassembled WGS sequence"/>
</dbReference>
<protein>
    <submittedName>
        <fullName evidence="1">Amino acid ABC transporter substrate-binding protein</fullName>
    </submittedName>
</protein>
<organism evidence="1 2">
    <name type="scientific">Marinobacter daepoensis</name>
    <dbReference type="NCBI Taxonomy" id="262077"/>
    <lineage>
        <taxon>Bacteria</taxon>
        <taxon>Pseudomonadati</taxon>
        <taxon>Pseudomonadota</taxon>
        <taxon>Gammaproteobacteria</taxon>
        <taxon>Pseudomonadales</taxon>
        <taxon>Marinobacteraceae</taxon>
        <taxon>Marinobacter</taxon>
    </lineage>
</organism>
<keyword evidence="2" id="KW-1185">Reference proteome</keyword>
<evidence type="ECO:0000313" key="1">
    <source>
        <dbReference type="EMBL" id="MBN7771517.1"/>
    </source>
</evidence>
<dbReference type="SUPFAM" id="SSF53850">
    <property type="entry name" value="Periplasmic binding protein-like II"/>
    <property type="match status" value="1"/>
</dbReference>
<reference evidence="1 2" key="1">
    <citation type="submission" date="2021-02" db="EMBL/GenBank/DDBJ databases">
        <title>PHA producing bacteria isolated from coastal sediment in Guangdong, Shenzhen.</title>
        <authorList>
            <person name="Zheng W."/>
            <person name="Yu S."/>
            <person name="Huang Y."/>
        </authorList>
    </citation>
    <scope>NUCLEOTIDE SEQUENCE [LARGE SCALE GENOMIC DNA]</scope>
    <source>
        <strain evidence="1 2">TN21-5</strain>
    </source>
</reference>
<dbReference type="Gene3D" id="3.40.190.10">
    <property type="entry name" value="Periplasmic binding protein-like II"/>
    <property type="match status" value="2"/>
</dbReference>
<name>A0ABS3BJ55_9GAMM</name>
<proteinExistence type="predicted"/>
<dbReference type="EMBL" id="JAFKDB010000020">
    <property type="protein sequence ID" value="MBN7771517.1"/>
    <property type="molecule type" value="Genomic_DNA"/>
</dbReference>
<accession>A0ABS3BJ55</accession>